<dbReference type="PANTHER" id="PTHR33540:SF2">
    <property type="entry name" value="TRNA THREONYLCARBAMOYLADENOSINE BIOSYNTHESIS PROTEIN TSAE"/>
    <property type="match status" value="1"/>
</dbReference>
<comment type="similarity">
    <text evidence="2">Belongs to the TsaE family.</text>
</comment>
<dbReference type="EMBL" id="MGFD01000063">
    <property type="protein sequence ID" value="OGL96805.1"/>
    <property type="molecule type" value="Genomic_DNA"/>
</dbReference>
<dbReference type="InterPro" id="IPR003442">
    <property type="entry name" value="T6A_TsaE"/>
</dbReference>
<proteinExistence type="inferred from homology"/>
<dbReference type="GO" id="GO:0046872">
    <property type="term" value="F:metal ion binding"/>
    <property type="evidence" value="ECO:0007669"/>
    <property type="project" value="UniProtKB-KW"/>
</dbReference>
<organism evidence="11 12">
    <name type="scientific">Candidatus Uhrbacteria bacterium RIFOXYB2_FULL_45_11</name>
    <dbReference type="NCBI Taxonomy" id="1802421"/>
    <lineage>
        <taxon>Bacteria</taxon>
        <taxon>Candidatus Uhriibacteriota</taxon>
    </lineage>
</organism>
<dbReference type="PANTHER" id="PTHR33540">
    <property type="entry name" value="TRNA THREONYLCARBAMOYLADENOSINE BIOSYNTHESIS PROTEIN TSAE"/>
    <property type="match status" value="1"/>
</dbReference>
<dbReference type="GO" id="GO:0016740">
    <property type="term" value="F:transferase activity"/>
    <property type="evidence" value="ECO:0007669"/>
    <property type="project" value="UniProtKB-KW"/>
</dbReference>
<evidence type="ECO:0000256" key="4">
    <source>
        <dbReference type="ARBA" id="ARBA00022490"/>
    </source>
</evidence>
<sequence length="140" mass="16058">MISNSLEQTKQIAHEFASTLVGGDVVFLEGDLGAGKTTFVQGILEAFGYTEPVRSPTFSIMNMYAIVNHPTIERVIHLDFYRFETPEEIRSLGLEEMMEDKKNVFLIEWPEKGLEKESGIRYTKRIKFTALGDKTREIFF</sequence>
<gene>
    <name evidence="11" type="ORF">A2318_04115</name>
</gene>
<dbReference type="GO" id="GO:0002949">
    <property type="term" value="P:tRNA threonylcarbamoyladenosine modification"/>
    <property type="evidence" value="ECO:0007669"/>
    <property type="project" value="InterPro"/>
</dbReference>
<keyword evidence="7" id="KW-0547">Nucleotide-binding</keyword>
<keyword evidence="5" id="KW-0819">tRNA processing</keyword>
<dbReference type="Gene3D" id="3.40.50.300">
    <property type="entry name" value="P-loop containing nucleotide triphosphate hydrolases"/>
    <property type="match status" value="1"/>
</dbReference>
<dbReference type="GO" id="GO:0005524">
    <property type="term" value="F:ATP binding"/>
    <property type="evidence" value="ECO:0007669"/>
    <property type="project" value="UniProtKB-KW"/>
</dbReference>
<evidence type="ECO:0000256" key="10">
    <source>
        <dbReference type="ARBA" id="ARBA00032441"/>
    </source>
</evidence>
<keyword evidence="6" id="KW-0479">Metal-binding</keyword>
<evidence type="ECO:0000256" key="7">
    <source>
        <dbReference type="ARBA" id="ARBA00022741"/>
    </source>
</evidence>
<evidence type="ECO:0000256" key="1">
    <source>
        <dbReference type="ARBA" id="ARBA00004496"/>
    </source>
</evidence>
<keyword evidence="4" id="KW-0963">Cytoplasm</keyword>
<reference evidence="11 12" key="1">
    <citation type="journal article" date="2016" name="Nat. Commun.">
        <title>Thousands of microbial genomes shed light on interconnected biogeochemical processes in an aquifer system.</title>
        <authorList>
            <person name="Anantharaman K."/>
            <person name="Brown C.T."/>
            <person name="Hug L.A."/>
            <person name="Sharon I."/>
            <person name="Castelle C.J."/>
            <person name="Probst A.J."/>
            <person name="Thomas B.C."/>
            <person name="Singh A."/>
            <person name="Wilkins M.J."/>
            <person name="Karaoz U."/>
            <person name="Brodie E.L."/>
            <person name="Williams K.H."/>
            <person name="Hubbard S.S."/>
            <person name="Banfield J.F."/>
        </authorList>
    </citation>
    <scope>NUCLEOTIDE SEQUENCE [LARGE SCALE GENOMIC DNA]</scope>
</reference>
<accession>A0A1F7W1X7</accession>
<keyword evidence="11" id="KW-0808">Transferase</keyword>
<evidence type="ECO:0000256" key="3">
    <source>
        <dbReference type="ARBA" id="ARBA00019010"/>
    </source>
</evidence>
<dbReference type="Pfam" id="PF02367">
    <property type="entry name" value="TsaE"/>
    <property type="match status" value="1"/>
</dbReference>
<keyword evidence="9" id="KW-0460">Magnesium</keyword>
<evidence type="ECO:0000256" key="6">
    <source>
        <dbReference type="ARBA" id="ARBA00022723"/>
    </source>
</evidence>
<evidence type="ECO:0000313" key="11">
    <source>
        <dbReference type="EMBL" id="OGL96805.1"/>
    </source>
</evidence>
<comment type="caution">
    <text evidence="11">The sequence shown here is derived from an EMBL/GenBank/DDBJ whole genome shotgun (WGS) entry which is preliminary data.</text>
</comment>
<comment type="subcellular location">
    <subcellularLocation>
        <location evidence="1">Cytoplasm</location>
    </subcellularLocation>
</comment>
<evidence type="ECO:0000256" key="2">
    <source>
        <dbReference type="ARBA" id="ARBA00007599"/>
    </source>
</evidence>
<evidence type="ECO:0000256" key="5">
    <source>
        <dbReference type="ARBA" id="ARBA00022694"/>
    </source>
</evidence>
<dbReference type="InterPro" id="IPR027417">
    <property type="entry name" value="P-loop_NTPase"/>
</dbReference>
<keyword evidence="8" id="KW-0067">ATP-binding</keyword>
<dbReference type="SUPFAM" id="SSF52540">
    <property type="entry name" value="P-loop containing nucleoside triphosphate hydrolases"/>
    <property type="match status" value="1"/>
</dbReference>
<dbReference type="Proteomes" id="UP000177331">
    <property type="component" value="Unassembled WGS sequence"/>
</dbReference>
<evidence type="ECO:0000313" key="12">
    <source>
        <dbReference type="Proteomes" id="UP000177331"/>
    </source>
</evidence>
<dbReference type="AlphaFoldDB" id="A0A1F7W1X7"/>
<dbReference type="STRING" id="1802421.A2318_04115"/>
<protein>
    <recommendedName>
        <fullName evidence="3">tRNA threonylcarbamoyladenosine biosynthesis protein TsaE</fullName>
    </recommendedName>
    <alternativeName>
        <fullName evidence="10">t(6)A37 threonylcarbamoyladenosine biosynthesis protein TsaE</fullName>
    </alternativeName>
</protein>
<evidence type="ECO:0000256" key="9">
    <source>
        <dbReference type="ARBA" id="ARBA00022842"/>
    </source>
</evidence>
<name>A0A1F7W1X7_9BACT</name>
<evidence type="ECO:0000256" key="8">
    <source>
        <dbReference type="ARBA" id="ARBA00022840"/>
    </source>
</evidence>
<dbReference type="NCBIfam" id="TIGR00150">
    <property type="entry name" value="T6A_YjeE"/>
    <property type="match status" value="1"/>
</dbReference>
<dbReference type="GO" id="GO:0005737">
    <property type="term" value="C:cytoplasm"/>
    <property type="evidence" value="ECO:0007669"/>
    <property type="project" value="UniProtKB-SubCell"/>
</dbReference>